<accession>A0A2Z3GYK9</accession>
<dbReference type="GO" id="GO:0016491">
    <property type="term" value="F:oxidoreductase activity"/>
    <property type="evidence" value="ECO:0007669"/>
    <property type="project" value="UniProtKB-KW"/>
</dbReference>
<dbReference type="SUPFAM" id="SSF55347">
    <property type="entry name" value="Glyceraldehyde-3-phosphate dehydrogenase-like, C-terminal domain"/>
    <property type="match status" value="1"/>
</dbReference>
<proteinExistence type="predicted"/>
<dbReference type="InterPro" id="IPR055170">
    <property type="entry name" value="GFO_IDH_MocA-like_dom"/>
</dbReference>
<dbReference type="PANTHER" id="PTHR43818:SF11">
    <property type="entry name" value="BCDNA.GH03377"/>
    <property type="match status" value="1"/>
</dbReference>
<dbReference type="InterPro" id="IPR050463">
    <property type="entry name" value="Gfo/Idh/MocA_oxidrdct_glycsds"/>
</dbReference>
<evidence type="ECO:0000313" key="5">
    <source>
        <dbReference type="Proteomes" id="UP000245802"/>
    </source>
</evidence>
<sequence length="503" mass="55535">MWYKTEVRASEVTVKRKQKGFDGKQEEVKLTEELSTRNNAKIESAETFKAGCNAVARDLKSKSLTSTSDALHPAVAVGYSSFAPSSPVELLQMSSPDRRAFIAGSAASALALGAPAIQARGANEKLSIGLIGSGNRGRTIATECVKAGHHVVAVADVAKFRHEFITGELAKVRGAKPEVYDDYRKLLEHKGLDAVIIATPDHHHKEQLVAAMAADKHAYCEKPLSHTIEQGKEMVAAVRKAKKVVQVGNQRHSGEHWVRCKEAINSKDFGDLVWVKVWDCRNWLKRDPFAPPKTFDAEQIRGVNWAAFLGTAKKVAFDPVRYWAWRWYWDYAGGLLTDIGAHQLDIVQWLGGVDAPVSVTANGGTYHFKHWETPDVVHGVWDYGKFVATFAVEFVNGYDGVGATFYGTKQTLHCDADAGGAIKLFDTIDKFVPTMKPKAEWKVENETPLHVRNWLNAVKDNKDPSSPIELGHKVITAAHLANISYRTGKKVVWDAKKEQIVSG</sequence>
<evidence type="ECO:0000259" key="3">
    <source>
        <dbReference type="Pfam" id="PF22725"/>
    </source>
</evidence>
<reference evidence="4 5" key="1">
    <citation type="submission" date="2018-01" db="EMBL/GenBank/DDBJ databases">
        <title>G. obscuriglobus.</title>
        <authorList>
            <person name="Franke J."/>
            <person name="Blomberg W."/>
            <person name="Selmecki A."/>
        </authorList>
    </citation>
    <scope>NUCLEOTIDE SEQUENCE [LARGE SCALE GENOMIC DNA]</scope>
    <source>
        <strain evidence="4 5">DSM 5831</strain>
    </source>
</reference>
<evidence type="ECO:0000313" key="4">
    <source>
        <dbReference type="EMBL" id="AWM38853.1"/>
    </source>
</evidence>
<dbReference type="Pfam" id="PF22725">
    <property type="entry name" value="GFO_IDH_MocA_C3"/>
    <property type="match status" value="1"/>
</dbReference>
<dbReference type="Proteomes" id="UP000245802">
    <property type="component" value="Chromosome"/>
</dbReference>
<evidence type="ECO:0000256" key="1">
    <source>
        <dbReference type="ARBA" id="ARBA00023002"/>
    </source>
</evidence>
<name>A0A2Z3GYK9_9BACT</name>
<dbReference type="Gene3D" id="3.30.360.10">
    <property type="entry name" value="Dihydrodipicolinate Reductase, domain 2"/>
    <property type="match status" value="1"/>
</dbReference>
<dbReference type="AlphaFoldDB" id="A0A2Z3GYK9"/>
<dbReference type="GO" id="GO:0000166">
    <property type="term" value="F:nucleotide binding"/>
    <property type="evidence" value="ECO:0007669"/>
    <property type="project" value="InterPro"/>
</dbReference>
<dbReference type="PANTHER" id="PTHR43818">
    <property type="entry name" value="BCDNA.GH03377"/>
    <property type="match status" value="1"/>
</dbReference>
<feature type="domain" description="GFO/IDH/MocA-like oxidoreductase" evidence="3">
    <location>
        <begin position="321"/>
        <end position="412"/>
    </location>
</feature>
<evidence type="ECO:0000259" key="2">
    <source>
        <dbReference type="Pfam" id="PF01408"/>
    </source>
</evidence>
<gene>
    <name evidence="4" type="ORF">C1280_18945</name>
</gene>
<dbReference type="Pfam" id="PF01408">
    <property type="entry name" value="GFO_IDH_MocA"/>
    <property type="match status" value="1"/>
</dbReference>
<dbReference type="Gene3D" id="3.40.50.720">
    <property type="entry name" value="NAD(P)-binding Rossmann-like Domain"/>
    <property type="match status" value="1"/>
</dbReference>
<dbReference type="InterPro" id="IPR000683">
    <property type="entry name" value="Gfo/Idh/MocA-like_OxRdtase_N"/>
</dbReference>
<dbReference type="KEGG" id="gog:C1280_18945"/>
<dbReference type="EMBL" id="CP025958">
    <property type="protein sequence ID" value="AWM38853.1"/>
    <property type="molecule type" value="Genomic_DNA"/>
</dbReference>
<keyword evidence="1" id="KW-0560">Oxidoreductase</keyword>
<dbReference type="InterPro" id="IPR036291">
    <property type="entry name" value="NAD(P)-bd_dom_sf"/>
</dbReference>
<dbReference type="SUPFAM" id="SSF51735">
    <property type="entry name" value="NAD(P)-binding Rossmann-fold domains"/>
    <property type="match status" value="1"/>
</dbReference>
<organism evidence="4 5">
    <name type="scientific">Gemmata obscuriglobus</name>
    <dbReference type="NCBI Taxonomy" id="114"/>
    <lineage>
        <taxon>Bacteria</taxon>
        <taxon>Pseudomonadati</taxon>
        <taxon>Planctomycetota</taxon>
        <taxon>Planctomycetia</taxon>
        <taxon>Gemmatales</taxon>
        <taxon>Gemmataceae</taxon>
        <taxon>Gemmata</taxon>
    </lineage>
</organism>
<feature type="domain" description="Gfo/Idh/MocA-like oxidoreductase N-terminal" evidence="2">
    <location>
        <begin position="127"/>
        <end position="248"/>
    </location>
</feature>
<protein>
    <submittedName>
        <fullName evidence="4">Gfo/Idh/MocA family oxidoreductase</fullName>
    </submittedName>
</protein>
<keyword evidence="5" id="KW-1185">Reference proteome</keyword>